<protein>
    <recommendedName>
        <fullName evidence="5">DASH complex subunit DAD1</fullName>
    </recommendedName>
    <alternativeName>
        <fullName evidence="16">Outer kinetochore protein DAD1</fullName>
    </alternativeName>
</protein>
<comment type="caution">
    <text evidence="19">The sequence shown here is derived from an EMBL/GenBank/DDBJ whole genome shotgun (WGS) entry which is preliminary data.</text>
</comment>
<dbReference type="PANTHER" id="PTHR28025:SF1">
    <property type="entry name" value="DASH COMPLEX SUBUNIT DAD1"/>
    <property type="match status" value="1"/>
</dbReference>
<evidence type="ECO:0000256" key="16">
    <source>
        <dbReference type="ARBA" id="ARBA00030566"/>
    </source>
</evidence>
<gene>
    <name evidence="19" type="ORF">INT46_001629</name>
</gene>
<feature type="region of interest" description="Disordered" evidence="18">
    <location>
        <begin position="65"/>
        <end position="99"/>
    </location>
</feature>
<evidence type="ECO:0000256" key="17">
    <source>
        <dbReference type="SAM" id="Coils"/>
    </source>
</evidence>
<keyword evidence="12" id="KW-0206">Cytoskeleton</keyword>
<dbReference type="AlphaFoldDB" id="A0A8H7RIX1"/>
<organism evidence="19 20">
    <name type="scientific">Mucor plumbeus</name>
    <dbReference type="NCBI Taxonomy" id="97098"/>
    <lineage>
        <taxon>Eukaryota</taxon>
        <taxon>Fungi</taxon>
        <taxon>Fungi incertae sedis</taxon>
        <taxon>Mucoromycota</taxon>
        <taxon>Mucoromycotina</taxon>
        <taxon>Mucoromycetes</taxon>
        <taxon>Mucorales</taxon>
        <taxon>Mucorineae</taxon>
        <taxon>Mucoraceae</taxon>
        <taxon>Mucor</taxon>
    </lineage>
</organism>
<name>A0A8H7RIX1_9FUNG</name>
<keyword evidence="10" id="KW-0498">Mitosis</keyword>
<evidence type="ECO:0000256" key="3">
    <source>
        <dbReference type="ARBA" id="ARBA00004629"/>
    </source>
</evidence>
<dbReference type="Pfam" id="PF08649">
    <property type="entry name" value="DASH_Dad1"/>
    <property type="match status" value="1"/>
</dbReference>
<keyword evidence="13" id="KW-0539">Nucleus</keyword>
<evidence type="ECO:0000256" key="5">
    <source>
        <dbReference type="ARBA" id="ARBA00020261"/>
    </source>
</evidence>
<dbReference type="OrthoDB" id="5566853at2759"/>
<evidence type="ECO:0000256" key="13">
    <source>
        <dbReference type="ARBA" id="ARBA00023242"/>
    </source>
</evidence>
<comment type="similarity">
    <text evidence="4">Belongs to the DASH complex DAD1 family.</text>
</comment>
<evidence type="ECO:0000313" key="19">
    <source>
        <dbReference type="EMBL" id="KAG2211398.1"/>
    </source>
</evidence>
<evidence type="ECO:0000256" key="10">
    <source>
        <dbReference type="ARBA" id="ARBA00022776"/>
    </source>
</evidence>
<evidence type="ECO:0000256" key="11">
    <source>
        <dbReference type="ARBA" id="ARBA00022838"/>
    </source>
</evidence>
<evidence type="ECO:0000256" key="15">
    <source>
        <dbReference type="ARBA" id="ARBA00023328"/>
    </source>
</evidence>
<dbReference type="PANTHER" id="PTHR28025">
    <property type="entry name" value="DASH COMPLEX SUBUNIT DAD1"/>
    <property type="match status" value="1"/>
</dbReference>
<dbReference type="GO" id="GO:0042729">
    <property type="term" value="C:DASH complex"/>
    <property type="evidence" value="ECO:0007669"/>
    <property type="project" value="InterPro"/>
</dbReference>
<keyword evidence="14" id="KW-0131">Cell cycle</keyword>
<dbReference type="GO" id="GO:0072686">
    <property type="term" value="C:mitotic spindle"/>
    <property type="evidence" value="ECO:0007669"/>
    <property type="project" value="InterPro"/>
</dbReference>
<sequence>MDTNTLAQFEEDRAIMVEKVKSALDQLQANLNGLNRNLETMNAIGSQFEAPSHLWDSFHKTIAATNSPANSQQRDSFKKELSPISDESDVQSMGEEERL</sequence>
<evidence type="ECO:0000256" key="14">
    <source>
        <dbReference type="ARBA" id="ARBA00023306"/>
    </source>
</evidence>
<dbReference type="InterPro" id="IPR013958">
    <property type="entry name" value="DASH_Dad1"/>
</dbReference>
<evidence type="ECO:0000256" key="12">
    <source>
        <dbReference type="ARBA" id="ARBA00023212"/>
    </source>
</evidence>
<evidence type="ECO:0000256" key="2">
    <source>
        <dbReference type="ARBA" id="ARBA00004186"/>
    </source>
</evidence>
<feature type="coiled-coil region" evidence="17">
    <location>
        <begin position="17"/>
        <end position="44"/>
    </location>
</feature>
<comment type="subcellular location">
    <subcellularLocation>
        <location evidence="3">Chromosome</location>
        <location evidence="3">Centromere</location>
        <location evidence="3">Kinetochore</location>
    </subcellularLocation>
    <subcellularLocation>
        <location evidence="2">Cytoplasm</location>
        <location evidence="2">Cytoskeleton</location>
        <location evidence="2">Spindle</location>
    </subcellularLocation>
    <subcellularLocation>
        <location evidence="1">Nucleus</location>
    </subcellularLocation>
</comment>
<evidence type="ECO:0000313" key="20">
    <source>
        <dbReference type="Proteomes" id="UP000650833"/>
    </source>
</evidence>
<evidence type="ECO:0000256" key="7">
    <source>
        <dbReference type="ARBA" id="ARBA00022490"/>
    </source>
</evidence>
<evidence type="ECO:0000256" key="4">
    <source>
        <dbReference type="ARBA" id="ARBA00010146"/>
    </source>
</evidence>
<dbReference type="EMBL" id="JAEPRC010000067">
    <property type="protein sequence ID" value="KAG2211398.1"/>
    <property type="molecule type" value="Genomic_DNA"/>
</dbReference>
<evidence type="ECO:0000256" key="1">
    <source>
        <dbReference type="ARBA" id="ARBA00004123"/>
    </source>
</evidence>
<keyword evidence="8" id="KW-0132">Cell division</keyword>
<evidence type="ECO:0000256" key="18">
    <source>
        <dbReference type="SAM" id="MobiDB-lite"/>
    </source>
</evidence>
<proteinExistence type="inferred from homology"/>
<keyword evidence="17" id="KW-0175">Coiled coil</keyword>
<keyword evidence="11" id="KW-0995">Kinetochore</keyword>
<feature type="compositionally biased region" description="Polar residues" evidence="18">
    <location>
        <begin position="65"/>
        <end position="74"/>
    </location>
</feature>
<evidence type="ECO:0000256" key="9">
    <source>
        <dbReference type="ARBA" id="ARBA00022701"/>
    </source>
</evidence>
<keyword evidence="7" id="KW-0963">Cytoplasm</keyword>
<dbReference type="Proteomes" id="UP000650833">
    <property type="component" value="Unassembled WGS sequence"/>
</dbReference>
<dbReference type="GO" id="GO:0051301">
    <property type="term" value="P:cell division"/>
    <property type="evidence" value="ECO:0007669"/>
    <property type="project" value="UniProtKB-KW"/>
</dbReference>
<dbReference type="GO" id="GO:0005876">
    <property type="term" value="C:spindle microtubule"/>
    <property type="evidence" value="ECO:0007669"/>
    <property type="project" value="TreeGrafter"/>
</dbReference>
<keyword evidence="15" id="KW-0137">Centromere</keyword>
<reference evidence="19" key="1">
    <citation type="submission" date="2020-12" db="EMBL/GenBank/DDBJ databases">
        <title>Metabolic potential, ecology and presence of endohyphal bacteria is reflected in genomic diversity of Mucoromycotina.</title>
        <authorList>
            <person name="Muszewska A."/>
            <person name="Okrasinska A."/>
            <person name="Steczkiewicz K."/>
            <person name="Drgas O."/>
            <person name="Orlowska M."/>
            <person name="Perlinska-Lenart U."/>
            <person name="Aleksandrzak-Piekarczyk T."/>
            <person name="Szatraj K."/>
            <person name="Zielenkiewicz U."/>
            <person name="Pilsyk S."/>
            <person name="Malc E."/>
            <person name="Mieczkowski P."/>
            <person name="Kruszewska J.S."/>
            <person name="Biernat P."/>
            <person name="Pawlowska J."/>
        </authorList>
    </citation>
    <scope>NUCLEOTIDE SEQUENCE</scope>
    <source>
        <strain evidence="19">CBS 226.32</strain>
    </source>
</reference>
<keyword evidence="20" id="KW-1185">Reference proteome</keyword>
<keyword evidence="9" id="KW-0493">Microtubule</keyword>
<evidence type="ECO:0000256" key="8">
    <source>
        <dbReference type="ARBA" id="ARBA00022618"/>
    </source>
</evidence>
<accession>A0A8H7RIX1</accession>
<keyword evidence="6" id="KW-0158">Chromosome</keyword>
<dbReference type="GO" id="GO:0051010">
    <property type="term" value="F:microtubule plus-end binding"/>
    <property type="evidence" value="ECO:0007669"/>
    <property type="project" value="TreeGrafter"/>
</dbReference>
<evidence type="ECO:0000256" key="6">
    <source>
        <dbReference type="ARBA" id="ARBA00022454"/>
    </source>
</evidence>
<dbReference type="GO" id="GO:0044732">
    <property type="term" value="C:mitotic spindle pole body"/>
    <property type="evidence" value="ECO:0007669"/>
    <property type="project" value="TreeGrafter"/>
</dbReference>